<feature type="domain" description="SprT-like" evidence="5">
    <location>
        <begin position="4"/>
        <end position="148"/>
    </location>
</feature>
<accession>A0A0P6WPN4</accession>
<proteinExistence type="inferred from homology"/>
<evidence type="ECO:0000256" key="3">
    <source>
        <dbReference type="ARBA" id="ARBA00022833"/>
    </source>
</evidence>
<evidence type="ECO:0000256" key="2">
    <source>
        <dbReference type="ARBA" id="ARBA00022723"/>
    </source>
</evidence>
<evidence type="ECO:0000313" key="7">
    <source>
        <dbReference type="Proteomes" id="UP000050398"/>
    </source>
</evidence>
<dbReference type="Pfam" id="PF10263">
    <property type="entry name" value="SprT-like"/>
    <property type="match status" value="1"/>
</dbReference>
<sequence>MTNAELQQLVERISIQSFNKPFQHKAYFNPRLRTTGGRYMLGSHDIDINRRYLDEHGMEELIGIIKHELCHYHLHIEGRGYKHGDQDFKSLLKHVGGPRHCSSLPSGNKRRRVLYYVCSQCGLNFERKRKINTRKYVCGRCKGKLRLVKEVVIENGQV</sequence>
<evidence type="ECO:0000259" key="5">
    <source>
        <dbReference type="SMART" id="SM00731"/>
    </source>
</evidence>
<evidence type="ECO:0000256" key="4">
    <source>
        <dbReference type="HAMAP-Rule" id="MF_00745"/>
    </source>
</evidence>
<dbReference type="HAMAP" id="MF_00745">
    <property type="entry name" value="SprT_like"/>
    <property type="match status" value="1"/>
</dbReference>
<evidence type="ECO:0000256" key="1">
    <source>
        <dbReference type="ARBA" id="ARBA00022490"/>
    </source>
</evidence>
<gene>
    <name evidence="6" type="ORF">AM506_17765</name>
</gene>
<organism evidence="6 7">
    <name type="scientific">Rossellomorea vietnamensis</name>
    <dbReference type="NCBI Taxonomy" id="218284"/>
    <lineage>
        <taxon>Bacteria</taxon>
        <taxon>Bacillati</taxon>
        <taxon>Bacillota</taxon>
        <taxon>Bacilli</taxon>
        <taxon>Bacillales</taxon>
        <taxon>Bacillaceae</taxon>
        <taxon>Rossellomorea</taxon>
    </lineage>
</organism>
<dbReference type="AlphaFoldDB" id="A0A0P6WPN4"/>
<comment type="caution">
    <text evidence="6">The sequence shown here is derived from an EMBL/GenBank/DDBJ whole genome shotgun (WGS) entry which is preliminary data.</text>
</comment>
<dbReference type="EMBL" id="LIXZ01000017">
    <property type="protein sequence ID" value="KPL58307.1"/>
    <property type="molecule type" value="Genomic_DNA"/>
</dbReference>
<dbReference type="GO" id="GO:0005737">
    <property type="term" value="C:cytoplasm"/>
    <property type="evidence" value="ECO:0007669"/>
    <property type="project" value="UniProtKB-SubCell"/>
</dbReference>
<comment type="subcellular location">
    <subcellularLocation>
        <location evidence="4">Cytoplasm</location>
    </subcellularLocation>
</comment>
<dbReference type="Pfam" id="PF17283">
    <property type="entry name" value="Zn_ribbon_SprT"/>
    <property type="match status" value="1"/>
</dbReference>
<dbReference type="eggNOG" id="COG3091">
    <property type="taxonomic scope" value="Bacteria"/>
</dbReference>
<protein>
    <recommendedName>
        <fullName evidence="4">Protein SprT-like</fullName>
    </recommendedName>
</protein>
<keyword evidence="3 4" id="KW-0862">Zinc</keyword>
<dbReference type="NCBIfam" id="NF003339">
    <property type="entry name" value="PRK04351.1"/>
    <property type="match status" value="1"/>
</dbReference>
<name>A0A0P6WPN4_9BACI</name>
<dbReference type="RefSeq" id="WP_060673942.1">
    <property type="nucleotide sequence ID" value="NZ_LIXZ01000017.1"/>
</dbReference>
<keyword evidence="2 4" id="KW-0479">Metal-binding</keyword>
<comment type="similarity">
    <text evidence="4">Belongs to the SprT family.</text>
</comment>
<keyword evidence="1 4" id="KW-0963">Cytoplasm</keyword>
<evidence type="ECO:0000313" key="6">
    <source>
        <dbReference type="EMBL" id="KPL58307.1"/>
    </source>
</evidence>
<dbReference type="InterPro" id="IPR035240">
    <property type="entry name" value="SprT_Zn_ribbon"/>
</dbReference>
<dbReference type="PATRIC" id="fig|218284.4.peg.1778"/>
<feature type="binding site" evidence="4">
    <location>
        <position position="67"/>
    </location>
    <ligand>
        <name>Zn(2+)</name>
        <dbReference type="ChEBI" id="CHEBI:29105"/>
    </ligand>
</feature>
<dbReference type="GO" id="GO:0006950">
    <property type="term" value="P:response to stress"/>
    <property type="evidence" value="ECO:0007669"/>
    <property type="project" value="UniProtKB-ARBA"/>
</dbReference>
<dbReference type="SMART" id="SM00731">
    <property type="entry name" value="SprT"/>
    <property type="match status" value="1"/>
</dbReference>
<comment type="cofactor">
    <cofactor evidence="4">
        <name>Zn(2+)</name>
        <dbReference type="ChEBI" id="CHEBI:29105"/>
    </cofactor>
    <text evidence="4">Binds 1 zinc ion.</text>
</comment>
<dbReference type="GO" id="GO:0008270">
    <property type="term" value="F:zinc ion binding"/>
    <property type="evidence" value="ECO:0007669"/>
    <property type="project" value="UniProtKB-UniRule"/>
</dbReference>
<dbReference type="InterPro" id="IPR023524">
    <property type="entry name" value="Uncharacterised_SprT-like"/>
</dbReference>
<feature type="binding site" evidence="4">
    <location>
        <position position="71"/>
    </location>
    <ligand>
        <name>Zn(2+)</name>
        <dbReference type="ChEBI" id="CHEBI:29105"/>
    </ligand>
</feature>
<dbReference type="Proteomes" id="UP000050398">
    <property type="component" value="Unassembled WGS sequence"/>
</dbReference>
<dbReference type="InterPro" id="IPR006640">
    <property type="entry name" value="SprT-like_domain"/>
</dbReference>
<reference evidence="6 7" key="1">
    <citation type="submission" date="2015-08" db="EMBL/GenBank/DDBJ databases">
        <title>Draft Genome Sequence of Bacillus vietnamensis UCD-SED5.</title>
        <authorList>
            <person name="Lee R.D."/>
            <person name="Jospin G."/>
            <person name="Lang J.M."/>
            <person name="Coil D.A."/>
            <person name="Eisen J.A."/>
        </authorList>
    </citation>
    <scope>NUCLEOTIDE SEQUENCE [LARGE SCALE GENOMIC DNA]</scope>
    <source>
        <strain evidence="6 7">UCD-SED5</strain>
    </source>
</reference>
<dbReference type="OrthoDB" id="9799909at2"/>
<feature type="active site" evidence="4">
    <location>
        <position position="68"/>
    </location>
</feature>